<reference evidence="2 3" key="1">
    <citation type="submission" date="2020-05" db="EMBL/GenBank/DDBJ databases">
        <authorList>
            <person name="Whitworth D."/>
        </authorList>
    </citation>
    <scope>NUCLEOTIDE SEQUENCE [LARGE SCALE GENOMIC DNA]</scope>
    <source>
        <strain evidence="2 3">AB043B</strain>
    </source>
</reference>
<accession>A0A3A8ITE3</accession>
<protein>
    <submittedName>
        <fullName evidence="2">DUF3592 domain-containing protein</fullName>
    </submittedName>
</protein>
<sequence length="255" mass="27666">MQLAIPHAPRRVRLAQVPGAVTRLVRGVVLGLTVIAVLGLGAGYLGRYFVEEQRFTARAELVDALVGASHAPPLNQREDAEGTLDVLYTFAGEEHSVSGVRTDAEHAAGLGHGARVQLLVDPSQPGRPREATHARARAARVGLLPWGLGLGSLVALAGFAWEVRRLWRREVVPLRLGALVWLTPDDGYLPEGKGEAVFPAHFFRQDVKHAVRARCRPQRAPVRNGGKVLAAVVPGEPGWCRVIDEELARTLGWVR</sequence>
<dbReference type="EMBL" id="JABFJV010000164">
    <property type="protein sequence ID" value="NOK36472.1"/>
    <property type="molecule type" value="Genomic_DNA"/>
</dbReference>
<evidence type="ECO:0000313" key="3">
    <source>
        <dbReference type="Proteomes" id="UP000563426"/>
    </source>
</evidence>
<proteinExistence type="predicted"/>
<comment type="caution">
    <text evidence="2">The sequence shown here is derived from an EMBL/GenBank/DDBJ whole genome shotgun (WGS) entry which is preliminary data.</text>
</comment>
<keyword evidence="1" id="KW-0472">Membrane</keyword>
<dbReference type="RefSeq" id="WP_120524199.1">
    <property type="nucleotide sequence ID" value="NZ_JABFJV010000164.1"/>
</dbReference>
<gene>
    <name evidence="2" type="ORF">HMI49_25010</name>
</gene>
<keyword evidence="1" id="KW-1133">Transmembrane helix</keyword>
<evidence type="ECO:0000256" key="1">
    <source>
        <dbReference type="SAM" id="Phobius"/>
    </source>
</evidence>
<dbReference type="Proteomes" id="UP000563426">
    <property type="component" value="Unassembled WGS sequence"/>
</dbReference>
<feature type="transmembrane region" description="Helical" evidence="1">
    <location>
        <begin position="24"/>
        <end position="45"/>
    </location>
</feature>
<keyword evidence="3" id="KW-1185">Reference proteome</keyword>
<dbReference type="OrthoDB" id="5380649at2"/>
<keyword evidence="1" id="KW-0812">Transmembrane</keyword>
<organism evidence="2 3">
    <name type="scientific">Corallococcus exercitus</name>
    <dbReference type="NCBI Taxonomy" id="2316736"/>
    <lineage>
        <taxon>Bacteria</taxon>
        <taxon>Pseudomonadati</taxon>
        <taxon>Myxococcota</taxon>
        <taxon>Myxococcia</taxon>
        <taxon>Myxococcales</taxon>
        <taxon>Cystobacterineae</taxon>
        <taxon>Myxococcaceae</taxon>
        <taxon>Corallococcus</taxon>
    </lineage>
</organism>
<evidence type="ECO:0000313" key="2">
    <source>
        <dbReference type="EMBL" id="NOK36472.1"/>
    </source>
</evidence>
<dbReference type="AlphaFoldDB" id="A0A3A8ITE3"/>
<feature type="transmembrane region" description="Helical" evidence="1">
    <location>
        <begin position="143"/>
        <end position="161"/>
    </location>
</feature>
<name>A0A3A8ITE3_9BACT</name>